<gene>
    <name evidence="2" type="ORF">CILFYP12_01732</name>
</gene>
<proteinExistence type="predicted"/>
<protein>
    <submittedName>
        <fullName evidence="2">Uncharacterized protein</fullName>
    </submittedName>
</protein>
<accession>A0A6N2UE68</accession>
<organism evidence="2">
    <name type="scientific">Clostridium innocuum</name>
    <dbReference type="NCBI Taxonomy" id="1522"/>
    <lineage>
        <taxon>Bacteria</taxon>
        <taxon>Bacillati</taxon>
        <taxon>Bacillota</taxon>
        <taxon>Clostridia</taxon>
        <taxon>Eubacteriales</taxon>
        <taxon>Clostridiaceae</taxon>
        <taxon>Clostridium</taxon>
    </lineage>
</organism>
<evidence type="ECO:0000313" key="2">
    <source>
        <dbReference type="EMBL" id="VYT15657.1"/>
    </source>
</evidence>
<feature type="transmembrane region" description="Helical" evidence="1">
    <location>
        <begin position="12"/>
        <end position="31"/>
    </location>
</feature>
<feature type="transmembrane region" description="Helical" evidence="1">
    <location>
        <begin position="176"/>
        <end position="197"/>
    </location>
</feature>
<feature type="transmembrane region" description="Helical" evidence="1">
    <location>
        <begin position="235"/>
        <end position="258"/>
    </location>
</feature>
<dbReference type="AlphaFoldDB" id="A0A6N2UE68"/>
<reference evidence="2" key="1">
    <citation type="submission" date="2019-11" db="EMBL/GenBank/DDBJ databases">
        <authorList>
            <person name="Feng L."/>
        </authorList>
    </citation>
    <scope>NUCLEOTIDE SEQUENCE</scope>
    <source>
        <strain evidence="2">CinnocuumLFYP12</strain>
    </source>
</reference>
<name>A0A6N2UE68_CLOIN</name>
<keyword evidence="1" id="KW-0472">Membrane</keyword>
<feature type="transmembrane region" description="Helical" evidence="1">
    <location>
        <begin position="101"/>
        <end position="123"/>
    </location>
</feature>
<dbReference type="EMBL" id="CACRTE010000024">
    <property type="protein sequence ID" value="VYT15657.1"/>
    <property type="molecule type" value="Genomic_DNA"/>
</dbReference>
<sequence length="268" mass="31211">MMLSKNKYCFRVATILVILTILQWVITYMEAYQEATPLNQFYFTTSFPRSIWFEMLLMLLFPYVILMDYHKAVSCGYIHQMMIRVGIKQMFFYSIKQITKYTLIFSILLYAVVLFNSYVIAFIQPNGIPSGQELLSYFLGTYDIPDFLIYFITTVIGICIYSIFMFSLCYVIRNRYLYVFFTPLLLFIGIFSISSFLHPFLLQFSWYAQNSEIMAMPSCILPIALFAPGSLMEAIGFYNFIIGTIVYFGGGISILIIACRKMKKEAFL</sequence>
<keyword evidence="1" id="KW-1133">Transmembrane helix</keyword>
<keyword evidence="1" id="KW-0812">Transmembrane</keyword>
<feature type="transmembrane region" description="Helical" evidence="1">
    <location>
        <begin position="51"/>
        <end position="69"/>
    </location>
</feature>
<feature type="transmembrane region" description="Helical" evidence="1">
    <location>
        <begin position="147"/>
        <end position="169"/>
    </location>
</feature>
<evidence type="ECO:0000256" key="1">
    <source>
        <dbReference type="SAM" id="Phobius"/>
    </source>
</evidence>